<keyword evidence="2" id="KW-1185">Reference proteome</keyword>
<proteinExistence type="predicted"/>
<evidence type="ECO:0000313" key="2">
    <source>
        <dbReference type="Proteomes" id="UP001147747"/>
    </source>
</evidence>
<dbReference type="AlphaFoldDB" id="A0A9W9VMC6"/>
<name>A0A9W9VMC6_9EURO</name>
<sequence length="484" mass="55010">MPQVNTTSQQILDIEDALVSEENPAHDGSLDYERCARLHNYLVAYGWMARHERDTPDLDALASEKWFFQEAEEDIAAIRSRLITPLKSFLDSIYDPNPDFFYWVNRLVMMPCDEYINDEDNNEMEEGKERFVLIYQTEMDLGSHNLGVIYDQQRNKASFPMTIENTESVEPVHEHEEMWLPLETILTHWIYMIRIGKIVPGLSEGDLSGDPSLAANRSQFGLWSWLPYCDFQLDSTIAAIERYSAIVESRMPPDSLLPISSAPLFTDADLDAAGVPQDCFIRSLLTRVKTPRFRFIAPGLEVPHDKEAFIRRQTFTSMGISLEEGCVPGVLIFAAPDKLVDVNDEIHSLFSVAHEDLGIEGNSIPTGLYSEPVRRSNFDMEEAGFHIVLPFDLRRAKMSDGRSVTDGLFTDSEGSFTKLFQHGYFHPFGGERRAQRLDNLFDRWTVMLESGIWTVGEDGVEGGIDKFREADRGDGTEYSIASSW</sequence>
<accession>A0A9W9VMC6</accession>
<dbReference type="Proteomes" id="UP001147747">
    <property type="component" value="Unassembled WGS sequence"/>
</dbReference>
<protein>
    <submittedName>
        <fullName evidence="1">Uncharacterized protein</fullName>
    </submittedName>
</protein>
<comment type="caution">
    <text evidence="1">The sequence shown here is derived from an EMBL/GenBank/DDBJ whole genome shotgun (WGS) entry which is preliminary data.</text>
</comment>
<gene>
    <name evidence="1" type="ORF">N7509_008319</name>
</gene>
<reference evidence="1" key="1">
    <citation type="submission" date="2022-12" db="EMBL/GenBank/DDBJ databases">
        <authorList>
            <person name="Petersen C."/>
        </authorList>
    </citation>
    <scope>NUCLEOTIDE SEQUENCE</scope>
    <source>
        <strain evidence="1">IBT 29677</strain>
    </source>
</reference>
<organism evidence="1 2">
    <name type="scientific">Penicillium cosmopolitanum</name>
    <dbReference type="NCBI Taxonomy" id="1131564"/>
    <lineage>
        <taxon>Eukaryota</taxon>
        <taxon>Fungi</taxon>
        <taxon>Dikarya</taxon>
        <taxon>Ascomycota</taxon>
        <taxon>Pezizomycotina</taxon>
        <taxon>Eurotiomycetes</taxon>
        <taxon>Eurotiomycetidae</taxon>
        <taxon>Eurotiales</taxon>
        <taxon>Aspergillaceae</taxon>
        <taxon>Penicillium</taxon>
    </lineage>
</organism>
<reference evidence="1" key="2">
    <citation type="journal article" date="2023" name="IMA Fungus">
        <title>Comparative genomic study of the Penicillium genus elucidates a diverse pangenome and 15 lateral gene transfer events.</title>
        <authorList>
            <person name="Petersen C."/>
            <person name="Sorensen T."/>
            <person name="Nielsen M.R."/>
            <person name="Sondergaard T.E."/>
            <person name="Sorensen J.L."/>
            <person name="Fitzpatrick D.A."/>
            <person name="Frisvad J.C."/>
            <person name="Nielsen K.L."/>
        </authorList>
    </citation>
    <scope>NUCLEOTIDE SEQUENCE</scope>
    <source>
        <strain evidence="1">IBT 29677</strain>
    </source>
</reference>
<dbReference type="GeneID" id="81371936"/>
<evidence type="ECO:0000313" key="1">
    <source>
        <dbReference type="EMBL" id="KAJ5385778.1"/>
    </source>
</evidence>
<dbReference type="OrthoDB" id="3029470at2759"/>
<dbReference type="EMBL" id="JAPZBU010000009">
    <property type="protein sequence ID" value="KAJ5385778.1"/>
    <property type="molecule type" value="Genomic_DNA"/>
</dbReference>
<dbReference type="RefSeq" id="XP_056483576.1">
    <property type="nucleotide sequence ID" value="XM_056632956.1"/>
</dbReference>